<evidence type="ECO:0000256" key="8">
    <source>
        <dbReference type="ARBA" id="ARBA00022832"/>
    </source>
</evidence>
<evidence type="ECO:0000256" key="6">
    <source>
        <dbReference type="ARBA" id="ARBA00022729"/>
    </source>
</evidence>
<evidence type="ECO:0000256" key="28">
    <source>
        <dbReference type="SAM" id="SignalP"/>
    </source>
</evidence>
<dbReference type="Pfam" id="PF15508">
    <property type="entry name" value="NAAA-beta"/>
    <property type="match status" value="1"/>
</dbReference>
<dbReference type="GO" id="GO:0016020">
    <property type="term" value="C:membrane"/>
    <property type="evidence" value="ECO:0007669"/>
    <property type="project" value="UniProtKB-SubCell"/>
</dbReference>
<sequence length="347" mass="39313">MIGLHLLLLLAPGLLHAQDYAPPRYNVSLDRPPEQRWEPVLRHYNHTELKEAMEHILRTTLPGWVHAIIRPLAEAELLFLVRKEYAGEIKGIARTLGVNLGDVVALNLCYEATAFCTSIIAQDNNGNVYHGRNLDYNFPEILKKLTLDLDFIKDGKVAYTGTTFVGYIGLWTGQRPYEFTISGDARERGEWWKNAISAFFKRNSPVSWLIRDALNDDRDFEAAALRLAKTPIIAETYYIIGGTESKEGLVITRNRDGPADLWPLDPLRGEWFHVETNYDHWTTPPPSDDRRTPAINAMNATGQANINTETLFKVLSVKPVMNSITVYTTVMSAAIPEKYTTWVRSKV</sequence>
<comment type="catalytic activity">
    <reaction evidence="20">
        <text>N-dodecanoylethanolamine + H2O = dodecanoate + ethanolamine</text>
        <dbReference type="Rhea" id="RHEA:45456"/>
        <dbReference type="ChEBI" id="CHEBI:15377"/>
        <dbReference type="ChEBI" id="CHEBI:18262"/>
        <dbReference type="ChEBI" id="CHEBI:57603"/>
        <dbReference type="ChEBI" id="CHEBI:85263"/>
    </reaction>
    <physiologicalReaction direction="left-to-right" evidence="20">
        <dbReference type="Rhea" id="RHEA:45457"/>
    </physiologicalReaction>
</comment>
<evidence type="ECO:0000256" key="23">
    <source>
        <dbReference type="ARBA" id="ARBA00048217"/>
    </source>
</evidence>
<evidence type="ECO:0000256" key="19">
    <source>
        <dbReference type="ARBA" id="ARBA00047347"/>
    </source>
</evidence>
<dbReference type="PANTHER" id="PTHR28583">
    <property type="entry name" value="ACID AMIDASE"/>
    <property type="match status" value="1"/>
</dbReference>
<dbReference type="Proteomes" id="UP000824782">
    <property type="component" value="Unassembled WGS sequence"/>
</dbReference>
<name>A0AAV7DB24_ENGPU</name>
<evidence type="ECO:0000256" key="22">
    <source>
        <dbReference type="ARBA" id="ARBA00048166"/>
    </source>
</evidence>
<comment type="catalytic activity">
    <reaction evidence="21">
        <text>N-dodecanoylsphing-4-enine + H2O = dodecanoate + sphing-4-enine</text>
        <dbReference type="Rhea" id="RHEA:41291"/>
        <dbReference type="ChEBI" id="CHEBI:15377"/>
        <dbReference type="ChEBI" id="CHEBI:18262"/>
        <dbReference type="ChEBI" id="CHEBI:57756"/>
        <dbReference type="ChEBI" id="CHEBI:72956"/>
    </reaction>
    <physiologicalReaction direction="left-to-right" evidence="21">
        <dbReference type="Rhea" id="RHEA:41292"/>
    </physiologicalReaction>
</comment>
<evidence type="ECO:0000256" key="16">
    <source>
        <dbReference type="ARBA" id="ARBA00039046"/>
    </source>
</evidence>
<evidence type="ECO:0000256" key="2">
    <source>
        <dbReference type="ARBA" id="ARBA00004371"/>
    </source>
</evidence>
<evidence type="ECO:0000256" key="10">
    <source>
        <dbReference type="ARBA" id="ARBA00023098"/>
    </source>
</evidence>
<reference evidence="31" key="1">
    <citation type="thesis" date="2020" institute="ProQuest LLC" country="789 East Eisenhower Parkway, Ann Arbor, MI, USA">
        <title>Comparative Genomics and Chromosome Evolution.</title>
        <authorList>
            <person name="Mudd A.B."/>
        </authorList>
    </citation>
    <scope>NUCLEOTIDE SEQUENCE</scope>
    <source>
        <strain evidence="31">237g6f4</strain>
        <tissue evidence="31">Blood</tissue>
    </source>
</reference>
<comment type="catalytic activity">
    <reaction evidence="25">
        <text>N-tetradecanoylethanolamine + H2O = tetradecanoate + ethanolamine</text>
        <dbReference type="Rhea" id="RHEA:45452"/>
        <dbReference type="ChEBI" id="CHEBI:15377"/>
        <dbReference type="ChEBI" id="CHEBI:30807"/>
        <dbReference type="ChEBI" id="CHEBI:57603"/>
        <dbReference type="ChEBI" id="CHEBI:85262"/>
    </reaction>
    <physiologicalReaction direction="left-to-right" evidence="25">
        <dbReference type="Rhea" id="RHEA:45453"/>
    </physiologicalReaction>
</comment>
<dbReference type="InterPro" id="IPR016699">
    <property type="entry name" value="Acid_ceramidase-like"/>
</dbReference>
<evidence type="ECO:0000256" key="4">
    <source>
        <dbReference type="ARBA" id="ARBA00005730"/>
    </source>
</evidence>
<evidence type="ECO:0000256" key="3">
    <source>
        <dbReference type="ARBA" id="ARBA00004872"/>
    </source>
</evidence>
<evidence type="ECO:0000256" key="13">
    <source>
        <dbReference type="ARBA" id="ARBA00023180"/>
    </source>
</evidence>
<dbReference type="EC" id="3.5.1.23" evidence="5"/>
<feature type="active site" description="Nucleophile" evidence="27">
    <location>
        <position position="116"/>
    </location>
</feature>
<keyword evidence="6 28" id="KW-0732">Signal</keyword>
<evidence type="ECO:0000256" key="17">
    <source>
        <dbReference type="ARBA" id="ARBA00040404"/>
    </source>
</evidence>
<keyword evidence="13" id="KW-0325">Glycoprotein</keyword>
<comment type="pathway">
    <text evidence="3">Lipid metabolism; fatty acid metabolism.</text>
</comment>
<comment type="catalytic activity">
    <reaction evidence="23">
        <text>N-hexadecanoylsphing-4-enine + H2O = sphing-4-enine + hexadecanoate</text>
        <dbReference type="Rhea" id="RHEA:38891"/>
        <dbReference type="ChEBI" id="CHEBI:7896"/>
        <dbReference type="ChEBI" id="CHEBI:15377"/>
        <dbReference type="ChEBI" id="CHEBI:57756"/>
        <dbReference type="ChEBI" id="CHEBI:72959"/>
    </reaction>
    <physiologicalReaction direction="left-to-right" evidence="23">
        <dbReference type="Rhea" id="RHEA:38892"/>
    </physiologicalReaction>
</comment>
<dbReference type="Pfam" id="PF02275">
    <property type="entry name" value="CBAH"/>
    <property type="match status" value="1"/>
</dbReference>
<dbReference type="InterPro" id="IPR029130">
    <property type="entry name" value="Acid_ceramidase_N"/>
</dbReference>
<evidence type="ECO:0000313" key="31">
    <source>
        <dbReference type="EMBL" id="KAG8593423.1"/>
    </source>
</evidence>
<keyword evidence="12" id="KW-0865">Zymogen</keyword>
<evidence type="ECO:0000256" key="11">
    <source>
        <dbReference type="ARBA" id="ARBA00023136"/>
    </source>
</evidence>
<evidence type="ECO:0000256" key="18">
    <source>
        <dbReference type="ARBA" id="ARBA00042519"/>
    </source>
</evidence>
<dbReference type="GO" id="GO:0005764">
    <property type="term" value="C:lysosome"/>
    <property type="evidence" value="ECO:0007669"/>
    <property type="project" value="UniProtKB-SubCell"/>
</dbReference>
<feature type="signal peptide" evidence="28">
    <location>
        <begin position="1"/>
        <end position="17"/>
    </location>
</feature>
<dbReference type="InterPro" id="IPR029132">
    <property type="entry name" value="CBAH/NAAA_C"/>
</dbReference>
<dbReference type="GO" id="GO:0016042">
    <property type="term" value="P:lipid catabolic process"/>
    <property type="evidence" value="ECO:0007669"/>
    <property type="project" value="UniProtKB-KW"/>
</dbReference>
<dbReference type="EC" id="3.5.1.60" evidence="16"/>
<dbReference type="Gene3D" id="3.60.60.10">
    <property type="entry name" value="Penicillin V Acylase, Chain A"/>
    <property type="match status" value="1"/>
</dbReference>
<comment type="catalytic activity">
    <reaction evidence="22">
        <text>N-hexadecanoylethanolamine + H2O = ethanolamine + hexadecanoate</text>
        <dbReference type="Rhea" id="RHEA:45064"/>
        <dbReference type="ChEBI" id="CHEBI:7896"/>
        <dbReference type="ChEBI" id="CHEBI:15377"/>
        <dbReference type="ChEBI" id="CHEBI:57603"/>
        <dbReference type="ChEBI" id="CHEBI:71464"/>
    </reaction>
    <physiologicalReaction direction="left-to-right" evidence="22">
        <dbReference type="Rhea" id="RHEA:45065"/>
    </physiologicalReaction>
</comment>
<evidence type="ECO:0000256" key="1">
    <source>
        <dbReference type="ARBA" id="ARBA00004170"/>
    </source>
</evidence>
<dbReference type="PIRSF" id="PIRSF017632">
    <property type="entry name" value="Acid_ceramidase-like"/>
    <property type="match status" value="1"/>
</dbReference>
<evidence type="ECO:0000256" key="14">
    <source>
        <dbReference type="ARBA" id="ARBA00023228"/>
    </source>
</evidence>
<comment type="subcellular location">
    <subcellularLocation>
        <location evidence="2">Lysosome</location>
    </subcellularLocation>
    <subcellularLocation>
        <location evidence="1">Membrane</location>
        <topology evidence="1">Peripheral membrane protein</topology>
    </subcellularLocation>
</comment>
<evidence type="ECO:0000256" key="25">
    <source>
        <dbReference type="ARBA" id="ARBA00048716"/>
    </source>
</evidence>
<dbReference type="GO" id="GO:0017040">
    <property type="term" value="F:N-acylsphingosine amidohydrolase activity"/>
    <property type="evidence" value="ECO:0007669"/>
    <property type="project" value="UniProtKB-EC"/>
</dbReference>
<evidence type="ECO:0000256" key="24">
    <source>
        <dbReference type="ARBA" id="ARBA00048323"/>
    </source>
</evidence>
<keyword evidence="10 26" id="KW-0443">Lipid metabolism</keyword>
<keyword evidence="9" id="KW-0442">Lipid degradation</keyword>
<dbReference type="GO" id="GO:0017064">
    <property type="term" value="F:fatty acid amide hydrolase activity"/>
    <property type="evidence" value="ECO:0007669"/>
    <property type="project" value="InterPro"/>
</dbReference>
<dbReference type="CDD" id="cd01903">
    <property type="entry name" value="Ntn_AC_NAAA"/>
    <property type="match status" value="1"/>
</dbReference>
<comment type="caution">
    <text evidence="31">The sequence shown here is derived from an EMBL/GenBank/DDBJ whole genome shotgun (WGS) entry which is preliminary data.</text>
</comment>
<dbReference type="PANTHER" id="PTHR28583:SF4">
    <property type="entry name" value="N-ACYLETHANOLAMINE-HYDROLYZING ACID AMIDASE"/>
    <property type="match status" value="1"/>
</dbReference>
<evidence type="ECO:0000256" key="7">
    <source>
        <dbReference type="ARBA" id="ARBA00022801"/>
    </source>
</evidence>
<dbReference type="FunFam" id="3.60.60.10:FF:000003">
    <property type="entry name" value="N-acylethanolamine-hydrolyzing acid amidase"/>
    <property type="match status" value="1"/>
</dbReference>
<organism evidence="31 32">
    <name type="scientific">Engystomops pustulosus</name>
    <name type="common">Tungara frog</name>
    <name type="synonym">Physalaemus pustulosus</name>
    <dbReference type="NCBI Taxonomy" id="76066"/>
    <lineage>
        <taxon>Eukaryota</taxon>
        <taxon>Metazoa</taxon>
        <taxon>Chordata</taxon>
        <taxon>Craniata</taxon>
        <taxon>Vertebrata</taxon>
        <taxon>Euteleostomi</taxon>
        <taxon>Amphibia</taxon>
        <taxon>Batrachia</taxon>
        <taxon>Anura</taxon>
        <taxon>Neobatrachia</taxon>
        <taxon>Hyloidea</taxon>
        <taxon>Leptodactylidae</taxon>
        <taxon>Leiuperinae</taxon>
        <taxon>Engystomops</taxon>
    </lineage>
</organism>
<evidence type="ECO:0000259" key="29">
    <source>
        <dbReference type="Pfam" id="PF02275"/>
    </source>
</evidence>
<proteinExistence type="inferred from homology"/>
<gene>
    <name evidence="31" type="ORF">GDO81_000827</name>
</gene>
<evidence type="ECO:0000256" key="27">
    <source>
        <dbReference type="PIRSR" id="PIRSR017632-1"/>
    </source>
</evidence>
<comment type="similarity">
    <text evidence="4 26">Belongs to the acid ceramidase family.</text>
</comment>
<evidence type="ECO:0000256" key="20">
    <source>
        <dbReference type="ARBA" id="ARBA00047719"/>
    </source>
</evidence>
<keyword evidence="14" id="KW-0458">Lysosome</keyword>
<keyword evidence="32" id="KW-1185">Reference proteome</keyword>
<evidence type="ECO:0000256" key="12">
    <source>
        <dbReference type="ARBA" id="ARBA00023145"/>
    </source>
</evidence>
<dbReference type="GO" id="GO:0006631">
    <property type="term" value="P:fatty acid metabolic process"/>
    <property type="evidence" value="ECO:0007669"/>
    <property type="project" value="UniProtKB-KW"/>
</dbReference>
<dbReference type="GO" id="GO:0047412">
    <property type="term" value="F:N-(long-chain-acyl)ethanolamine deacylase activity"/>
    <property type="evidence" value="ECO:0007669"/>
    <property type="project" value="UniProtKB-EC"/>
</dbReference>
<comment type="catalytic activity">
    <reaction evidence="19">
        <text>an N-(long-chain fatty acyl)ethanolamine + H2O = a long-chain fatty acid + ethanolamine</text>
        <dbReference type="Rhea" id="RHEA:17505"/>
        <dbReference type="ChEBI" id="CHEBI:15377"/>
        <dbReference type="ChEBI" id="CHEBI:15897"/>
        <dbReference type="ChEBI" id="CHEBI:57560"/>
        <dbReference type="ChEBI" id="CHEBI:57603"/>
        <dbReference type="EC" id="3.5.1.60"/>
    </reaction>
    <physiologicalReaction direction="left-to-right" evidence="19">
        <dbReference type="Rhea" id="RHEA:17506"/>
    </physiologicalReaction>
</comment>
<evidence type="ECO:0000256" key="9">
    <source>
        <dbReference type="ARBA" id="ARBA00022963"/>
    </source>
</evidence>
<evidence type="ECO:0000256" key="21">
    <source>
        <dbReference type="ARBA" id="ARBA00047993"/>
    </source>
</evidence>
<dbReference type="AlphaFoldDB" id="A0AAV7DB24"/>
<evidence type="ECO:0000313" key="32">
    <source>
        <dbReference type="Proteomes" id="UP000824782"/>
    </source>
</evidence>
<comment type="subunit">
    <text evidence="15">Heterodimer of an alpha and a beta subunit, produced by autocatalytic cleavage.</text>
</comment>
<keyword evidence="8" id="KW-0276">Fatty acid metabolism</keyword>
<evidence type="ECO:0000256" key="26">
    <source>
        <dbReference type="PIRNR" id="PIRNR017632"/>
    </source>
</evidence>
<keyword evidence="11" id="KW-0472">Membrane</keyword>
<comment type="catalytic activity">
    <reaction evidence="24">
        <text>an N-acylsphing-4-enine + H2O = sphing-4-enine + a fatty acid</text>
        <dbReference type="Rhea" id="RHEA:20856"/>
        <dbReference type="ChEBI" id="CHEBI:15377"/>
        <dbReference type="ChEBI" id="CHEBI:28868"/>
        <dbReference type="ChEBI" id="CHEBI:52639"/>
        <dbReference type="ChEBI" id="CHEBI:57756"/>
        <dbReference type="EC" id="3.5.1.23"/>
    </reaction>
    <physiologicalReaction direction="left-to-right" evidence="24">
        <dbReference type="Rhea" id="RHEA:20857"/>
    </physiologicalReaction>
</comment>
<keyword evidence="7 26" id="KW-0378">Hydrolase</keyword>
<feature type="chain" id="PRO_5043742432" description="N-acylethanolamine-hydrolyzing acid amidase" evidence="28">
    <location>
        <begin position="18"/>
        <end position="347"/>
    </location>
</feature>
<accession>A0AAV7DB24</accession>
<dbReference type="EMBL" id="WNYA01000001">
    <property type="protein sequence ID" value="KAG8593423.1"/>
    <property type="molecule type" value="Genomic_DNA"/>
</dbReference>
<feature type="domain" description="Choloylglycine hydrolase/NAAA C-terminal" evidence="29">
    <location>
        <begin position="116"/>
        <end position="176"/>
    </location>
</feature>
<evidence type="ECO:0000256" key="15">
    <source>
        <dbReference type="ARBA" id="ARBA00038527"/>
    </source>
</evidence>
<feature type="domain" description="Acid ceramidase N-terminal" evidence="30">
    <location>
        <begin position="21"/>
        <end position="73"/>
    </location>
</feature>
<protein>
    <recommendedName>
        <fullName evidence="17">N-acylethanolamine-hydrolyzing acid amidase</fullName>
        <ecNumber evidence="5">3.5.1.23</ecNumber>
        <ecNumber evidence="16">3.5.1.60</ecNumber>
    </recommendedName>
    <alternativeName>
        <fullName evidence="18">Acylsphingosine deacylase NAAA</fullName>
    </alternativeName>
</protein>
<evidence type="ECO:0000259" key="30">
    <source>
        <dbReference type="Pfam" id="PF15508"/>
    </source>
</evidence>
<evidence type="ECO:0000256" key="5">
    <source>
        <dbReference type="ARBA" id="ARBA00011891"/>
    </source>
</evidence>